<proteinExistence type="predicted"/>
<evidence type="ECO:0000256" key="1">
    <source>
        <dbReference type="SAM" id="Phobius"/>
    </source>
</evidence>
<name>A0A0F9PF20_9ZZZZ</name>
<organism evidence="2">
    <name type="scientific">marine sediment metagenome</name>
    <dbReference type="NCBI Taxonomy" id="412755"/>
    <lineage>
        <taxon>unclassified sequences</taxon>
        <taxon>metagenomes</taxon>
        <taxon>ecological metagenomes</taxon>
    </lineage>
</organism>
<evidence type="ECO:0008006" key="3">
    <source>
        <dbReference type="Google" id="ProtNLM"/>
    </source>
</evidence>
<feature type="transmembrane region" description="Helical" evidence="1">
    <location>
        <begin position="325"/>
        <end position="346"/>
    </location>
</feature>
<accession>A0A0F9PF20</accession>
<dbReference type="AlphaFoldDB" id="A0A0F9PF20"/>
<reference evidence="2" key="1">
    <citation type="journal article" date="2015" name="Nature">
        <title>Complex archaea that bridge the gap between prokaryotes and eukaryotes.</title>
        <authorList>
            <person name="Spang A."/>
            <person name="Saw J.H."/>
            <person name="Jorgensen S.L."/>
            <person name="Zaremba-Niedzwiedzka K."/>
            <person name="Martijn J."/>
            <person name="Lind A.E."/>
            <person name="van Eijk R."/>
            <person name="Schleper C."/>
            <person name="Guy L."/>
            <person name="Ettema T.J."/>
        </authorList>
    </citation>
    <scope>NUCLEOTIDE SEQUENCE</scope>
</reference>
<sequence length="630" mass="69699">MIETIQKLKKLKTPVLIFSTLIIVGFFFHYTIISKNQSGTFPQNYSTPLQNSITYESGIIVIENQTIMDDIIIKFTASVSMVNSTLQGSIYMFNTGNLFLLQNSIITQNVIISDLSTLLIDNSTIGGSIDCRDYTTMGLFDSYTLTTIVWKYDSANLIINGSSFATLNEFGVAGTIQIINSQIALVALNGMPSSRTYITNSNILALNDLVFPANAITGPVSFSFNLLTFNISYSTSERIINLTWIGWDNPIIDGYLNITFQIYLDNQLYAEIDGSGFYDQYSSSYQIQISDPGEHNISVVSIDSMGNRYTSTIIIELINYPPFQWIPFFVIIAAIIGLVAGMIIWIRRKQNRGYFSSIVTIFKTELAASKKKLLILALASVAPGIILLFSFGAIIRLRGSISINGIRSLIGIFFSLYIMYFGLIFSITVGAGSVAGAKRNGSLSWFFSKPVRRWEFLWGKIFAFILMIVITMICLSLSFILGSIFFVDPIYIPDILSIGGYIFLMGLIALLPLTAIVVFSSSVFKKVGLAYLIPIIGFMVLPTLISFLPILARSEWPLLFSFTYYFEQLGKVWISNTGGLFGSIGSAGEALGMSITPLTLTTTTIILIMVSITVIFLGLATLIFQKQDIP</sequence>
<gene>
    <name evidence="2" type="ORF">LCGC14_0851310</name>
</gene>
<feature type="transmembrane region" description="Helical" evidence="1">
    <location>
        <begin position="603"/>
        <end position="624"/>
    </location>
</feature>
<feature type="transmembrane region" description="Helical" evidence="1">
    <location>
        <begin position="409"/>
        <end position="436"/>
    </location>
</feature>
<dbReference type="GO" id="GO:0140359">
    <property type="term" value="F:ABC-type transporter activity"/>
    <property type="evidence" value="ECO:0007669"/>
    <property type="project" value="InterPro"/>
</dbReference>
<feature type="transmembrane region" description="Helical" evidence="1">
    <location>
        <begin position="531"/>
        <end position="552"/>
    </location>
</feature>
<protein>
    <recommendedName>
        <fullName evidence="3">ABC-2 type transporter domain-containing protein</fullName>
    </recommendedName>
</protein>
<keyword evidence="1" id="KW-1133">Transmembrane helix</keyword>
<feature type="transmembrane region" description="Helical" evidence="1">
    <location>
        <begin position="373"/>
        <end position="397"/>
    </location>
</feature>
<keyword evidence="1" id="KW-0472">Membrane</keyword>
<feature type="transmembrane region" description="Helical" evidence="1">
    <location>
        <begin position="15"/>
        <end position="33"/>
    </location>
</feature>
<keyword evidence="1" id="KW-0812">Transmembrane</keyword>
<dbReference type="EMBL" id="LAZR01002538">
    <property type="protein sequence ID" value="KKN28739.1"/>
    <property type="molecule type" value="Genomic_DNA"/>
</dbReference>
<comment type="caution">
    <text evidence="2">The sequence shown here is derived from an EMBL/GenBank/DDBJ whole genome shotgun (WGS) entry which is preliminary data.</text>
</comment>
<dbReference type="Pfam" id="PF12679">
    <property type="entry name" value="ABC2_membrane_2"/>
    <property type="match status" value="1"/>
</dbReference>
<dbReference type="GO" id="GO:0005886">
    <property type="term" value="C:plasma membrane"/>
    <property type="evidence" value="ECO:0007669"/>
    <property type="project" value="UniProtKB-SubCell"/>
</dbReference>
<dbReference type="PANTHER" id="PTHR43471">
    <property type="entry name" value="ABC TRANSPORTER PERMEASE"/>
    <property type="match status" value="1"/>
</dbReference>
<feature type="transmembrane region" description="Helical" evidence="1">
    <location>
        <begin position="498"/>
        <end position="519"/>
    </location>
</feature>
<feature type="transmembrane region" description="Helical" evidence="1">
    <location>
        <begin position="457"/>
        <end position="486"/>
    </location>
</feature>
<evidence type="ECO:0000313" key="2">
    <source>
        <dbReference type="EMBL" id="KKN28739.1"/>
    </source>
</evidence>